<dbReference type="GO" id="GO:0006596">
    <property type="term" value="P:polyamine biosynthetic process"/>
    <property type="evidence" value="ECO:0007669"/>
    <property type="project" value="UniProtKB-KW"/>
</dbReference>
<feature type="transmembrane region" description="Helical" evidence="2">
    <location>
        <begin position="144"/>
        <end position="163"/>
    </location>
</feature>
<organism evidence="3 4">
    <name type="scientific">Tolypocladium capitatum</name>
    <dbReference type="NCBI Taxonomy" id="45235"/>
    <lineage>
        <taxon>Eukaryota</taxon>
        <taxon>Fungi</taxon>
        <taxon>Dikarya</taxon>
        <taxon>Ascomycota</taxon>
        <taxon>Pezizomycotina</taxon>
        <taxon>Sordariomycetes</taxon>
        <taxon>Hypocreomycetidae</taxon>
        <taxon>Hypocreales</taxon>
        <taxon>Ophiocordycipitaceae</taxon>
        <taxon>Tolypocladium</taxon>
    </lineage>
</organism>
<dbReference type="STRING" id="45235.A0A2K3QJC4"/>
<name>A0A2K3QJC4_9HYPO</name>
<keyword evidence="2" id="KW-1133">Transmembrane helix</keyword>
<dbReference type="GO" id="GO:0010487">
    <property type="term" value="F:thermospermine synthase activity"/>
    <property type="evidence" value="ECO:0007669"/>
    <property type="project" value="TreeGrafter"/>
</dbReference>
<dbReference type="FunFam" id="3.40.50.150:FF:000288">
    <property type="entry name" value="Spermine/spermidine synthase, putative"/>
    <property type="match status" value="1"/>
</dbReference>
<dbReference type="Gene3D" id="3.40.50.150">
    <property type="entry name" value="Vaccinia Virus protein VP39"/>
    <property type="match status" value="1"/>
</dbReference>
<dbReference type="SUPFAM" id="SSF53335">
    <property type="entry name" value="S-adenosyl-L-methionine-dependent methyltransferases"/>
    <property type="match status" value="1"/>
</dbReference>
<dbReference type="OrthoDB" id="2016285at2759"/>
<gene>
    <name evidence="3" type="ORF">TCAP_02458</name>
</gene>
<keyword evidence="3" id="KW-0808">Transferase</keyword>
<evidence type="ECO:0000313" key="3">
    <source>
        <dbReference type="EMBL" id="PNY27625.1"/>
    </source>
</evidence>
<dbReference type="Proteomes" id="UP000236621">
    <property type="component" value="Unassembled WGS sequence"/>
</dbReference>
<accession>A0A2K3QJC4</accession>
<dbReference type="EMBL" id="NRSZ01000374">
    <property type="protein sequence ID" value="PNY27625.1"/>
    <property type="molecule type" value="Genomic_DNA"/>
</dbReference>
<dbReference type="InterPro" id="IPR029063">
    <property type="entry name" value="SAM-dependent_MTases_sf"/>
</dbReference>
<feature type="non-terminal residue" evidence="3">
    <location>
        <position position="1"/>
    </location>
</feature>
<dbReference type="AlphaFoldDB" id="A0A2K3QJC4"/>
<dbReference type="Pfam" id="PF01564">
    <property type="entry name" value="Spermine_synth"/>
    <property type="match status" value="1"/>
</dbReference>
<feature type="transmembrane region" description="Helical" evidence="2">
    <location>
        <begin position="175"/>
        <end position="196"/>
    </location>
</feature>
<keyword evidence="1" id="KW-0620">Polyamine biosynthesis</keyword>
<evidence type="ECO:0000313" key="4">
    <source>
        <dbReference type="Proteomes" id="UP000236621"/>
    </source>
</evidence>
<feature type="transmembrane region" description="Helical" evidence="2">
    <location>
        <begin position="241"/>
        <end position="261"/>
    </location>
</feature>
<dbReference type="CDD" id="cd02440">
    <property type="entry name" value="AdoMet_MTases"/>
    <property type="match status" value="1"/>
</dbReference>
<keyword evidence="2" id="KW-0812">Transmembrane</keyword>
<proteinExistence type="predicted"/>
<keyword evidence="4" id="KW-1185">Reference proteome</keyword>
<sequence length="611" mass="66671">ARGSFRVRSIEAARHLEHRLAAARSASCFCWSSSADMSADKTGEIPGEGFTPERFERELKDLASKAKNDAWSNGPVGQLSVYARAGFLLALLGVYSNVSQLALSPVYGSIPASIWHSKLLMTGCFLGWAGNTALRSLLPVTAAQMIPLVALYIPAVQFFLFGYSGQLGAQLGPVATEGLTLFPLAVLTAAAAADYLEEARLTMLPGFVADAAPGLGSWGLFKFVERHAARHLQANMGRVIIYTRLCLELILGALYAVFARSRFLVYALPPLLHTLVINPHVASPAATSALFSSMMSDGWLLIERRESVTGYISVVQSMQDGYRVMRCDHSLLGGEWIHTRGRLVSEPIYGVFAMLEAVRLAKRETPVADKDAHALVVGLGVGTAPSAFVLHGINTTVVEIDPVVYELAARYFDLKENNPPALEDAVSYTSALAATAPETYDYIVHDVFTGGAEPVDLFTLEFFQGLCALLKPDGVVAINYAGDLALPAPKIIYRTIKQVFATCRIFREMPPDAESIKDKGTDFTNMVIFCKKSATPLKFRAPTTKDYLQSSAREEFLHLKNEIPQATFLSGDATILRSNDTSVVARWHEQSAMGHWAVMRTALPAKVWEQW</sequence>
<comment type="caution">
    <text evidence="3">The sequence shown here is derived from an EMBL/GenBank/DDBJ whole genome shotgun (WGS) entry which is preliminary data.</text>
</comment>
<protein>
    <submittedName>
        <fullName evidence="3">Polyamine aminopropyltransferase</fullName>
    </submittedName>
</protein>
<reference evidence="3 4" key="1">
    <citation type="submission" date="2017-08" db="EMBL/GenBank/DDBJ databases">
        <title>Harnessing the power of phylogenomics to disentangle the directionality and signatures of interkingdom host jumping in the parasitic fungal genus Tolypocladium.</title>
        <authorList>
            <person name="Quandt C.A."/>
            <person name="Patterson W."/>
            <person name="Spatafora J.W."/>
        </authorList>
    </citation>
    <scope>NUCLEOTIDE SEQUENCE [LARGE SCALE GENOMIC DNA]</scope>
    <source>
        <strain evidence="3 4">CBS 113982</strain>
    </source>
</reference>
<dbReference type="PANTHER" id="PTHR43317">
    <property type="entry name" value="THERMOSPERMINE SYNTHASE ACAULIS5"/>
    <property type="match status" value="1"/>
</dbReference>
<dbReference type="PANTHER" id="PTHR43317:SF1">
    <property type="entry name" value="THERMOSPERMINE SYNTHASE ACAULIS5"/>
    <property type="match status" value="1"/>
</dbReference>
<evidence type="ECO:0000256" key="2">
    <source>
        <dbReference type="SAM" id="Phobius"/>
    </source>
</evidence>
<evidence type="ECO:0000256" key="1">
    <source>
        <dbReference type="ARBA" id="ARBA00023115"/>
    </source>
</evidence>
<keyword evidence="2" id="KW-0472">Membrane</keyword>
<dbReference type="NCBIfam" id="NF037959">
    <property type="entry name" value="MFS_SpdSyn"/>
    <property type="match status" value="1"/>
</dbReference>